<keyword evidence="1" id="KW-0732">Signal</keyword>
<gene>
    <name evidence="2" type="ORF">HZH66_009908</name>
</gene>
<reference evidence="2" key="1">
    <citation type="journal article" date="2020" name="G3 (Bethesda)">
        <title>High-Quality Assemblies for Three Invasive Social Wasps from the &lt;i&gt;Vespula&lt;/i&gt; Genus.</title>
        <authorList>
            <person name="Harrop T.W.R."/>
            <person name="Guhlin J."/>
            <person name="McLaughlin G.M."/>
            <person name="Permina E."/>
            <person name="Stockwell P."/>
            <person name="Gilligan J."/>
            <person name="Le Lec M.F."/>
            <person name="Gruber M.A.M."/>
            <person name="Quinn O."/>
            <person name="Lovegrove M."/>
            <person name="Duncan E.J."/>
            <person name="Remnant E.J."/>
            <person name="Van Eeckhoven J."/>
            <person name="Graham B."/>
            <person name="Knapp R.A."/>
            <person name="Langford K.W."/>
            <person name="Kronenberg Z."/>
            <person name="Press M.O."/>
            <person name="Eacker S.M."/>
            <person name="Wilson-Rankin E.E."/>
            <person name="Purcell J."/>
            <person name="Lester P.J."/>
            <person name="Dearden P.K."/>
        </authorList>
    </citation>
    <scope>NUCLEOTIDE SEQUENCE</scope>
    <source>
        <strain evidence="2">Marl-1</strain>
    </source>
</reference>
<evidence type="ECO:0000256" key="1">
    <source>
        <dbReference type="SAM" id="SignalP"/>
    </source>
</evidence>
<proteinExistence type="predicted"/>
<organism evidence="2 3">
    <name type="scientific">Vespula vulgaris</name>
    <name type="common">Yellow jacket</name>
    <name type="synonym">Wasp</name>
    <dbReference type="NCBI Taxonomy" id="7454"/>
    <lineage>
        <taxon>Eukaryota</taxon>
        <taxon>Metazoa</taxon>
        <taxon>Ecdysozoa</taxon>
        <taxon>Arthropoda</taxon>
        <taxon>Hexapoda</taxon>
        <taxon>Insecta</taxon>
        <taxon>Pterygota</taxon>
        <taxon>Neoptera</taxon>
        <taxon>Endopterygota</taxon>
        <taxon>Hymenoptera</taxon>
        <taxon>Apocrita</taxon>
        <taxon>Aculeata</taxon>
        <taxon>Vespoidea</taxon>
        <taxon>Vespidae</taxon>
        <taxon>Vespinae</taxon>
        <taxon>Vespula</taxon>
    </lineage>
</organism>
<keyword evidence="3" id="KW-1185">Reference proteome</keyword>
<feature type="chain" id="PRO_5032368568" evidence="1">
    <location>
        <begin position="20"/>
        <end position="76"/>
    </location>
</feature>
<accession>A0A834JNU2</accession>
<evidence type="ECO:0000313" key="3">
    <source>
        <dbReference type="Proteomes" id="UP000614350"/>
    </source>
</evidence>
<dbReference type="Proteomes" id="UP000614350">
    <property type="component" value="Unassembled WGS sequence"/>
</dbReference>
<dbReference type="EMBL" id="JACSEA010000011">
    <property type="protein sequence ID" value="KAF7388771.1"/>
    <property type="molecule type" value="Genomic_DNA"/>
</dbReference>
<comment type="caution">
    <text evidence="2">The sequence shown here is derived from an EMBL/GenBank/DDBJ whole genome shotgun (WGS) entry which is preliminary data.</text>
</comment>
<name>A0A834JNU2_VESVU</name>
<dbReference type="AlphaFoldDB" id="A0A834JNU2"/>
<sequence length="76" mass="8828">MSFSLSLFFSFPFFTFHSSVNLYKTRRSIYSLGSLLRIKLYASSLRMFDPDDIVEINVEFSLLTLIFVVDSSMLIL</sequence>
<feature type="signal peptide" evidence="1">
    <location>
        <begin position="1"/>
        <end position="19"/>
    </location>
</feature>
<evidence type="ECO:0000313" key="2">
    <source>
        <dbReference type="EMBL" id="KAF7388771.1"/>
    </source>
</evidence>
<protein>
    <submittedName>
        <fullName evidence="2">Uncharacterized protein</fullName>
    </submittedName>
</protein>